<feature type="chain" id="PRO_5012666116" description="Glycoside hydrolase 131 catalytic N-terminal domain-containing protein" evidence="1">
    <location>
        <begin position="21"/>
        <end position="298"/>
    </location>
</feature>
<evidence type="ECO:0000259" key="2">
    <source>
        <dbReference type="Pfam" id="PF18271"/>
    </source>
</evidence>
<dbReference type="PROSITE" id="PS51257">
    <property type="entry name" value="PROKAR_LIPOPROTEIN"/>
    <property type="match status" value="1"/>
</dbReference>
<evidence type="ECO:0000313" key="3">
    <source>
        <dbReference type="EMBL" id="ORX97856.1"/>
    </source>
</evidence>
<proteinExistence type="predicted"/>
<protein>
    <recommendedName>
        <fullName evidence="2">Glycoside hydrolase 131 catalytic N-terminal domain-containing protein</fullName>
    </recommendedName>
</protein>
<gene>
    <name evidence="3" type="ORF">BCR34DRAFT_496557</name>
</gene>
<dbReference type="Proteomes" id="UP000193144">
    <property type="component" value="Unassembled WGS sequence"/>
</dbReference>
<dbReference type="AlphaFoldDB" id="A0A1Y1YJD0"/>
<comment type="caution">
    <text evidence="3">The sequence shown here is derived from an EMBL/GenBank/DDBJ whole genome shotgun (WGS) entry which is preliminary data.</text>
</comment>
<dbReference type="Gene3D" id="2.60.120.1160">
    <property type="match status" value="1"/>
</dbReference>
<dbReference type="Pfam" id="PF18271">
    <property type="entry name" value="GH131_N"/>
    <property type="match status" value="1"/>
</dbReference>
<dbReference type="PANTHER" id="PTHR34612:SF2">
    <property type="entry name" value="GLYCOSIDE HYDROLASE 131 CATALYTIC N-TERMINAL DOMAIN-CONTAINING PROTEIN"/>
    <property type="match status" value="1"/>
</dbReference>
<evidence type="ECO:0000313" key="4">
    <source>
        <dbReference type="Proteomes" id="UP000193144"/>
    </source>
</evidence>
<keyword evidence="4" id="KW-1185">Reference proteome</keyword>
<dbReference type="EMBL" id="MCFA01000226">
    <property type="protein sequence ID" value="ORX97856.1"/>
    <property type="molecule type" value="Genomic_DNA"/>
</dbReference>
<dbReference type="PANTHER" id="PTHR34612">
    <property type="entry name" value="GH131_N DOMAIN-CONTAINING PROTEIN"/>
    <property type="match status" value="1"/>
</dbReference>
<feature type="signal peptide" evidence="1">
    <location>
        <begin position="1"/>
        <end position="20"/>
    </location>
</feature>
<accession>A0A1Y1YJD0</accession>
<evidence type="ECO:0000256" key="1">
    <source>
        <dbReference type="SAM" id="SignalP"/>
    </source>
</evidence>
<name>A0A1Y1YJD0_9PLEO</name>
<dbReference type="OrthoDB" id="5283326at2759"/>
<organism evidence="3 4">
    <name type="scientific">Clohesyomyces aquaticus</name>
    <dbReference type="NCBI Taxonomy" id="1231657"/>
    <lineage>
        <taxon>Eukaryota</taxon>
        <taxon>Fungi</taxon>
        <taxon>Dikarya</taxon>
        <taxon>Ascomycota</taxon>
        <taxon>Pezizomycotina</taxon>
        <taxon>Dothideomycetes</taxon>
        <taxon>Pleosporomycetidae</taxon>
        <taxon>Pleosporales</taxon>
        <taxon>Lindgomycetaceae</taxon>
        <taxon>Clohesyomyces</taxon>
    </lineage>
</organism>
<feature type="domain" description="Glycoside hydrolase 131 catalytic N-terminal" evidence="2">
    <location>
        <begin position="26"/>
        <end position="282"/>
    </location>
</feature>
<reference evidence="3 4" key="1">
    <citation type="submission" date="2016-07" db="EMBL/GenBank/DDBJ databases">
        <title>Pervasive Adenine N6-methylation of Active Genes in Fungi.</title>
        <authorList>
            <consortium name="DOE Joint Genome Institute"/>
            <person name="Mondo S.J."/>
            <person name="Dannebaum R.O."/>
            <person name="Kuo R.C."/>
            <person name="Labutti K."/>
            <person name="Haridas S."/>
            <person name="Kuo A."/>
            <person name="Salamov A."/>
            <person name="Ahrendt S.R."/>
            <person name="Lipzen A."/>
            <person name="Sullivan W."/>
            <person name="Andreopoulos W.B."/>
            <person name="Clum A."/>
            <person name="Lindquist E."/>
            <person name="Daum C."/>
            <person name="Ramamoorthy G.K."/>
            <person name="Gryganskyi A."/>
            <person name="Culley D."/>
            <person name="Magnuson J.K."/>
            <person name="James T.Y."/>
            <person name="O'Malley M.A."/>
            <person name="Stajich J.E."/>
            <person name="Spatafora J.W."/>
            <person name="Visel A."/>
            <person name="Grigoriev I.V."/>
        </authorList>
    </citation>
    <scope>NUCLEOTIDE SEQUENCE [LARGE SCALE GENOMIC DNA]</scope>
    <source>
        <strain evidence="3 4">CBS 115471</strain>
    </source>
</reference>
<keyword evidence="1" id="KW-0732">Signal</keyword>
<sequence length="298" mass="33294">MSHRHIILCTTLLLIASCDASCGSTFDGRVPPNATKALFSSARSPFNPKYVLGQNVSWDQIVTFPESEPSIFDRPVRAKPIEIEISDASVFKSSSEGAETALRRAELLVNNRPSTVSGKRTWFLSLRTSPDRPLNYTHEYVLAFHEAADYQADFWSLKTGYPMTGSYGEIEGRVLYIQGYKWATPVQTFFVAPFFPDTWHNFGLYLDYDDNQLQVFYSTADDPLTLVTPLLPNNLSGKAPTTLGETHIGIQKKPVGANLTNFLYEGYQERGINEGLILGGIWQMDGHPVSCNSSYIRT</sequence>
<dbReference type="InterPro" id="IPR041524">
    <property type="entry name" value="GH131_N"/>
</dbReference>